<organism evidence="5">
    <name type="scientific">Halomonas campaniensis</name>
    <dbReference type="NCBI Taxonomy" id="213554"/>
    <lineage>
        <taxon>Bacteria</taxon>
        <taxon>Pseudomonadati</taxon>
        <taxon>Pseudomonadota</taxon>
        <taxon>Gammaproteobacteria</taxon>
        <taxon>Oceanospirillales</taxon>
        <taxon>Halomonadaceae</taxon>
        <taxon>Halomonas</taxon>
    </lineage>
</organism>
<dbReference type="InterPro" id="IPR000160">
    <property type="entry name" value="GGDEF_dom"/>
</dbReference>
<sequence length="1034" mass="115524">MVAPLPPNEADRLRAMWRYIRHNQAPDAVLDAITRSAAKFFDVPIVLISLVEEECQWFKSQVGPEIANIPRDVSFCAYTILENELLEVVDATVDARFQNNPLVTGPPYIRYYLGAPLVTPDGFSIGTLCLIDHRLRAIGDEHKRHLQTLAHQVMSHLELQRLQRLEQLINHAGLGVWELDVSSNTIWSNEAFLRLHGASPLTPSSRFELASHYLPEDRDTLESGLGRIIHQGTPFDACLRLKAPGETAITWVQLTGASIDDTVPARHIAGTLQDITLLQRNKHELEWRHRIDDLITRLQASIIAGDNISDTFSGALEALLSLTESEYGFIGEVFKDESGEPFLKTHAITDISWDDASRTLYRKAQAHGLVFSQLDSLYGHVLRTGKPLISNRPSHDPRRGGLPKGHPSLDTLLCLPVSVEGEMVAMLGLANCAKGYSNETLTLLEPLLRPLGQLIHGLRLRRQNDEAWKRLELSSKVFSSSREAIMISDSDNRIIEVNEAFERITGYTRDEVLGKNPRVLSSGRQTPSFYRSLWASLNEKGYWQGEVINRRKNGDPLPEMLSISVVRNETGDTTHHVAVFSDLTRIKQHADELFRAGYVDRLTALPNRRHMIKLMHEALDSSKPDETLAIAVLDLDGFQELNLRFGRAGADRILVVLAGQLVDALGAGDLIARIGGDEFAFLLHRFEGGIERLNLILQQVTKPLTIPELGGTDKAPLRLTGSLGVTLFPADHNDPDTLLRHADQAMYRAKMAGGNRFVLFDPEREQELKNLQIRRGQIARALDADEFVLFYQPQFDPVFQQVTGVEALIRWQHPERGLLAPGQFLPAISGSELELSFDAWVLETALKQMEEWHASDIMLEVCINLSPQSLTRADFFDTLQGALAAHPDVSPALLCLEVLESAALDDLQAATQVMRACRSLGVNVALDDFGTGYSSLTYLRDLPVDVVKVDRSFVINMLERDHDLAIVESVVYLAKRFNKKVVAEGVESNAHVKRLTEMGCHLLQGFGIARPMPAKALQTWYEHPSKMLKELNLT</sequence>
<dbReference type="InterPro" id="IPR029787">
    <property type="entry name" value="Nucleotide_cyclase"/>
</dbReference>
<gene>
    <name evidence="5" type="ORF">DEO68_00285</name>
</gene>
<dbReference type="Pfam" id="PF01590">
    <property type="entry name" value="GAF"/>
    <property type="match status" value="1"/>
</dbReference>
<dbReference type="PROSITE" id="PS50887">
    <property type="entry name" value="GGDEF"/>
    <property type="match status" value="1"/>
</dbReference>
<evidence type="ECO:0000259" key="4">
    <source>
        <dbReference type="PROSITE" id="PS50887"/>
    </source>
</evidence>
<dbReference type="NCBIfam" id="TIGR00229">
    <property type="entry name" value="sensory_box"/>
    <property type="match status" value="1"/>
</dbReference>
<dbReference type="Pfam" id="PF00563">
    <property type="entry name" value="EAL"/>
    <property type="match status" value="1"/>
</dbReference>
<dbReference type="Pfam" id="PF13185">
    <property type="entry name" value="GAF_2"/>
    <property type="match status" value="1"/>
</dbReference>
<dbReference type="EMBL" id="DOTR01000003">
    <property type="protein sequence ID" value="HCA00632.1"/>
    <property type="molecule type" value="Genomic_DNA"/>
</dbReference>
<proteinExistence type="predicted"/>
<dbReference type="Gene3D" id="3.20.20.450">
    <property type="entry name" value="EAL domain"/>
    <property type="match status" value="1"/>
</dbReference>
<dbReference type="SUPFAM" id="SSF55781">
    <property type="entry name" value="GAF domain-like"/>
    <property type="match status" value="2"/>
</dbReference>
<dbReference type="SMART" id="SM00052">
    <property type="entry name" value="EAL"/>
    <property type="match status" value="1"/>
</dbReference>
<dbReference type="SMART" id="SM00091">
    <property type="entry name" value="PAS"/>
    <property type="match status" value="2"/>
</dbReference>
<dbReference type="SUPFAM" id="SSF55785">
    <property type="entry name" value="PYP-like sensor domain (PAS domain)"/>
    <property type="match status" value="2"/>
</dbReference>
<feature type="domain" description="PAS" evidence="1">
    <location>
        <begin position="161"/>
        <end position="232"/>
    </location>
</feature>
<dbReference type="Pfam" id="PF00990">
    <property type="entry name" value="GGDEF"/>
    <property type="match status" value="1"/>
</dbReference>
<dbReference type="CDD" id="cd01949">
    <property type="entry name" value="GGDEF"/>
    <property type="match status" value="1"/>
</dbReference>
<evidence type="ECO:0000259" key="3">
    <source>
        <dbReference type="PROSITE" id="PS50883"/>
    </source>
</evidence>
<dbReference type="InterPro" id="IPR043128">
    <property type="entry name" value="Rev_trsase/Diguanyl_cyclase"/>
</dbReference>
<dbReference type="InterPro" id="IPR035919">
    <property type="entry name" value="EAL_sf"/>
</dbReference>
<dbReference type="SMART" id="SM00086">
    <property type="entry name" value="PAC"/>
    <property type="match status" value="2"/>
</dbReference>
<dbReference type="Gene3D" id="3.30.450.40">
    <property type="match status" value="2"/>
</dbReference>
<name>A0A3D0KAR2_9GAMM</name>
<dbReference type="AlphaFoldDB" id="A0A3D0KAR2"/>
<dbReference type="PROSITE" id="PS50113">
    <property type="entry name" value="PAC"/>
    <property type="match status" value="1"/>
</dbReference>
<dbReference type="SMART" id="SM00065">
    <property type="entry name" value="GAF"/>
    <property type="match status" value="2"/>
</dbReference>
<dbReference type="CDD" id="cd00130">
    <property type="entry name" value="PAS"/>
    <property type="match status" value="1"/>
</dbReference>
<dbReference type="InterPro" id="IPR052155">
    <property type="entry name" value="Biofilm_reg_signaling"/>
</dbReference>
<feature type="domain" description="GGDEF" evidence="4">
    <location>
        <begin position="626"/>
        <end position="762"/>
    </location>
</feature>
<evidence type="ECO:0000313" key="5">
    <source>
        <dbReference type="EMBL" id="HCA00632.1"/>
    </source>
</evidence>
<comment type="caution">
    <text evidence="5">The sequence shown here is derived from an EMBL/GenBank/DDBJ whole genome shotgun (WGS) entry which is preliminary data.</text>
</comment>
<dbReference type="PROSITE" id="PS50112">
    <property type="entry name" value="PAS"/>
    <property type="match status" value="2"/>
</dbReference>
<dbReference type="Gene3D" id="3.30.70.270">
    <property type="match status" value="1"/>
</dbReference>
<dbReference type="InterPro" id="IPR001610">
    <property type="entry name" value="PAC"/>
</dbReference>
<evidence type="ECO:0000259" key="2">
    <source>
        <dbReference type="PROSITE" id="PS50113"/>
    </source>
</evidence>
<dbReference type="PROSITE" id="PS50883">
    <property type="entry name" value="EAL"/>
    <property type="match status" value="1"/>
</dbReference>
<dbReference type="SUPFAM" id="SSF141868">
    <property type="entry name" value="EAL domain-like"/>
    <property type="match status" value="1"/>
</dbReference>
<evidence type="ECO:0000259" key="1">
    <source>
        <dbReference type="PROSITE" id="PS50112"/>
    </source>
</evidence>
<dbReference type="InterPro" id="IPR000700">
    <property type="entry name" value="PAS-assoc_C"/>
</dbReference>
<feature type="domain" description="PAS" evidence="1">
    <location>
        <begin position="470"/>
        <end position="516"/>
    </location>
</feature>
<dbReference type="CDD" id="cd01948">
    <property type="entry name" value="EAL"/>
    <property type="match status" value="1"/>
</dbReference>
<dbReference type="SMART" id="SM00267">
    <property type="entry name" value="GGDEF"/>
    <property type="match status" value="1"/>
</dbReference>
<dbReference type="InterPro" id="IPR029016">
    <property type="entry name" value="GAF-like_dom_sf"/>
</dbReference>
<dbReference type="NCBIfam" id="TIGR00254">
    <property type="entry name" value="GGDEF"/>
    <property type="match status" value="1"/>
</dbReference>
<feature type="domain" description="EAL" evidence="3">
    <location>
        <begin position="771"/>
        <end position="1025"/>
    </location>
</feature>
<feature type="domain" description="PAC" evidence="2">
    <location>
        <begin position="543"/>
        <end position="595"/>
    </location>
</feature>
<dbReference type="InterPro" id="IPR000014">
    <property type="entry name" value="PAS"/>
</dbReference>
<dbReference type="InterPro" id="IPR003018">
    <property type="entry name" value="GAF"/>
</dbReference>
<reference evidence="5" key="1">
    <citation type="journal article" date="2018" name="Nat. Biotechnol.">
        <title>A standardized bacterial taxonomy based on genome phylogeny substantially revises the tree of life.</title>
        <authorList>
            <person name="Parks D.H."/>
            <person name="Chuvochina M."/>
            <person name="Waite D.W."/>
            <person name="Rinke C."/>
            <person name="Skarshewski A."/>
            <person name="Chaumeil P.A."/>
            <person name="Hugenholtz P."/>
        </authorList>
    </citation>
    <scope>NUCLEOTIDE SEQUENCE [LARGE SCALE GENOMIC DNA]</scope>
    <source>
        <strain evidence="5">UBA11284</strain>
    </source>
</reference>
<dbReference type="InterPro" id="IPR035965">
    <property type="entry name" value="PAS-like_dom_sf"/>
</dbReference>
<protein>
    <submittedName>
        <fullName evidence="5">Diguanylate cyclase</fullName>
    </submittedName>
</protein>
<dbReference type="PANTHER" id="PTHR44757">
    <property type="entry name" value="DIGUANYLATE CYCLASE DGCP"/>
    <property type="match status" value="1"/>
</dbReference>
<dbReference type="InterPro" id="IPR001633">
    <property type="entry name" value="EAL_dom"/>
</dbReference>
<dbReference type="PANTHER" id="PTHR44757:SF2">
    <property type="entry name" value="BIOFILM ARCHITECTURE MAINTENANCE PROTEIN MBAA"/>
    <property type="match status" value="1"/>
</dbReference>
<dbReference type="Gene3D" id="3.30.450.20">
    <property type="entry name" value="PAS domain"/>
    <property type="match status" value="2"/>
</dbReference>
<accession>A0A3D0KAR2</accession>
<dbReference type="SUPFAM" id="SSF55073">
    <property type="entry name" value="Nucleotide cyclase"/>
    <property type="match status" value="1"/>
</dbReference>
<dbReference type="Pfam" id="PF13426">
    <property type="entry name" value="PAS_9"/>
    <property type="match status" value="1"/>
</dbReference>